<organism evidence="1 2">
    <name type="scientific">Paenibacillus phytohabitans</name>
    <dbReference type="NCBI Taxonomy" id="2654978"/>
    <lineage>
        <taxon>Bacteria</taxon>
        <taxon>Bacillati</taxon>
        <taxon>Bacillota</taxon>
        <taxon>Bacilli</taxon>
        <taxon>Bacillales</taxon>
        <taxon>Paenibacillaceae</taxon>
        <taxon>Paenibacillus</taxon>
    </lineage>
</organism>
<dbReference type="RefSeq" id="WP_171720929.1">
    <property type="nucleotide sequence ID" value="NZ_WHOB01000097.1"/>
</dbReference>
<evidence type="ECO:0000313" key="1">
    <source>
        <dbReference type="EMBL" id="NOU83889.1"/>
    </source>
</evidence>
<evidence type="ECO:0008006" key="3">
    <source>
        <dbReference type="Google" id="ProtNLM"/>
    </source>
</evidence>
<name>A0ABX1YUH6_9BACL</name>
<dbReference type="EMBL" id="WHOB01000097">
    <property type="protein sequence ID" value="NOU83889.1"/>
    <property type="molecule type" value="Genomic_DNA"/>
</dbReference>
<protein>
    <recommendedName>
        <fullName evidence="3">Glycosyl hydrolase family 98 putative carbohydrate-binding module domain-containing protein</fullName>
    </recommendedName>
</protein>
<keyword evidence="2" id="KW-1185">Reference proteome</keyword>
<reference evidence="1 2" key="1">
    <citation type="submission" date="2019-10" db="EMBL/GenBank/DDBJ databases">
        <title>Description of Paenibacillus terricola sp. nov.</title>
        <authorList>
            <person name="Carlier A."/>
            <person name="Qi S."/>
        </authorList>
    </citation>
    <scope>NUCLEOTIDE SEQUENCE [LARGE SCALE GENOMIC DNA]</scope>
    <source>
        <strain evidence="1 2">LMG 31459</strain>
    </source>
</reference>
<evidence type="ECO:0000313" key="2">
    <source>
        <dbReference type="Proteomes" id="UP000596857"/>
    </source>
</evidence>
<accession>A0ABX1YUH6</accession>
<dbReference type="Proteomes" id="UP000596857">
    <property type="component" value="Unassembled WGS sequence"/>
</dbReference>
<gene>
    <name evidence="1" type="ORF">GC101_34100</name>
</gene>
<comment type="caution">
    <text evidence="1">The sequence shown here is derived from an EMBL/GenBank/DDBJ whole genome shotgun (WGS) entry which is preliminary data.</text>
</comment>
<proteinExistence type="predicted"/>
<sequence length="442" mass="49449">MKVTPNDFENLTLIDRTTTMFQTYNAKLRFLGEAYVGKKIKLAFSITGVTSRIGFGYKAILSDGSYASNVSANISYFDPGEVRYYPDKTVYIITIDNPKNAKLFRLQYALGVELESSDNADTFKTIPITTTTKKIFLPAIKGIPYYSLKTNMTKSNEKSTVTITNVRMVKSEKPLAASQSFSLTNGPSSNIAYVFTIQAKTTFKQDEGAYEPWGAVEIPNKWNASFQGSKESLFRSDFPIRTFAGLSRNDTFTFNLPKSLVHTTSPANVSINGHEFLIDLKTGKAMDKPAPKYPNLTINPTLDIKTGIDGIGRVNRFDLGLSYDRDYNDPDKYYCYDFHYGLGGLYNTAKFNLSRNFDETISLHDGVLNFYSKNPEIDTDIHSMTSTIPQANLIKSIVITKDMQPQDIVINVKGVKTLYFAYFGKLDANGSANLAMNDFLLE</sequence>